<evidence type="ECO:0000256" key="1">
    <source>
        <dbReference type="SAM" id="MobiDB-lite"/>
    </source>
</evidence>
<organism evidence="2 3">
    <name type="scientific">Vigna mungo</name>
    <name type="common">Black gram</name>
    <name type="synonym">Phaseolus mungo</name>
    <dbReference type="NCBI Taxonomy" id="3915"/>
    <lineage>
        <taxon>Eukaryota</taxon>
        <taxon>Viridiplantae</taxon>
        <taxon>Streptophyta</taxon>
        <taxon>Embryophyta</taxon>
        <taxon>Tracheophyta</taxon>
        <taxon>Spermatophyta</taxon>
        <taxon>Magnoliopsida</taxon>
        <taxon>eudicotyledons</taxon>
        <taxon>Gunneridae</taxon>
        <taxon>Pentapetalae</taxon>
        <taxon>rosids</taxon>
        <taxon>fabids</taxon>
        <taxon>Fabales</taxon>
        <taxon>Fabaceae</taxon>
        <taxon>Papilionoideae</taxon>
        <taxon>50 kb inversion clade</taxon>
        <taxon>NPAAA clade</taxon>
        <taxon>indigoferoid/millettioid clade</taxon>
        <taxon>Phaseoleae</taxon>
        <taxon>Vigna</taxon>
    </lineage>
</organism>
<gene>
    <name evidence="2" type="ORF">V8G54_000110</name>
</gene>
<feature type="compositionally biased region" description="Polar residues" evidence="1">
    <location>
        <begin position="224"/>
        <end position="237"/>
    </location>
</feature>
<feature type="region of interest" description="Disordered" evidence="1">
    <location>
        <begin position="47"/>
        <end position="88"/>
    </location>
</feature>
<protein>
    <submittedName>
        <fullName evidence="2">Uncharacterized protein</fullName>
    </submittedName>
</protein>
<proteinExistence type="predicted"/>
<dbReference type="Proteomes" id="UP001374535">
    <property type="component" value="Mitochondrion MT"/>
</dbReference>
<feature type="region of interest" description="Disordered" evidence="1">
    <location>
        <begin position="208"/>
        <end position="251"/>
    </location>
</feature>
<sequence>MGVSLAARKHPVLTTLRDTKAQVTPVGEVAGRDDIIYVRTAPRGVDPASNQVFDQGTGEFPLPLEGQPGRERGGNGLPKKPAPGRGRHRMKGTALMLLCWQSQLLGLRAEKSGRGDSDRGAAARQKTGRTLYVDRRHFSIKVYLYRKSEPLTTIADLVRQYELMLNLHDMKEQPGQSILNLYSLLSYPARAYLLHRSPLPTLYSAKPGNGIRDCLTRPPRKNTPKGSQTQSQPQTHSKAAATNEDSSEPSFELVKSPSHILHLSISSQSCPNPLVKLGQASSLILDWPLLEYRYKPLGEADQSKYLARKSLLPYSVYPGSA</sequence>
<evidence type="ECO:0000313" key="3">
    <source>
        <dbReference type="Proteomes" id="UP001374535"/>
    </source>
</evidence>
<evidence type="ECO:0000313" key="2">
    <source>
        <dbReference type="EMBL" id="WVZ26866.1"/>
    </source>
</evidence>
<accession>A0AAQ3SGV5</accession>
<keyword evidence="3" id="KW-1185">Reference proteome</keyword>
<dbReference type="AlphaFoldDB" id="A0AAQ3SGV5"/>
<dbReference type="EMBL" id="CP144701">
    <property type="protein sequence ID" value="WVZ26866.1"/>
    <property type="molecule type" value="Genomic_DNA"/>
</dbReference>
<name>A0AAQ3SGV5_VIGMU</name>
<geneLocation type="mitochondrion" evidence="2"/>
<keyword evidence="2" id="KW-0496">Mitochondrion</keyword>
<reference evidence="2 3" key="1">
    <citation type="journal article" date="2023" name="Life. Sci Alliance">
        <title>Evolutionary insights into 3D genome organization and epigenetic landscape of Vigna mungo.</title>
        <authorList>
            <person name="Junaid A."/>
            <person name="Singh B."/>
            <person name="Bhatia S."/>
        </authorList>
    </citation>
    <scope>NUCLEOTIDE SEQUENCE [LARGE SCALE GENOMIC DNA]</scope>
    <source>
        <strain evidence="2">Urdbean</strain>
    </source>
</reference>